<dbReference type="SUPFAM" id="SSF52733">
    <property type="entry name" value="Nicotinate mononucleotide:5,6-dimethylbenzimidazole phosphoribosyltransferase (CobT)"/>
    <property type="match status" value="1"/>
</dbReference>
<gene>
    <name evidence="2" type="primary">cobT</name>
    <name evidence="2" type="ordered locus">P9303_06331</name>
</gene>
<dbReference type="BioCyc" id="PMAR59922:G1G80-583-MONOMER"/>
<dbReference type="EMBL" id="CP000554">
    <property type="protein sequence ID" value="ABM77385.1"/>
    <property type="molecule type" value="Genomic_DNA"/>
</dbReference>
<name>A2C7C5_PROM3</name>
<protein>
    <recommendedName>
        <fullName evidence="1">UPF0284 protein P9303_06331</fullName>
    </recommendedName>
</protein>
<dbReference type="KEGG" id="pmf:P9303_06331"/>
<dbReference type="InterPro" id="IPR036087">
    <property type="entry name" value="Nict_dMeBzImd_PRibTrfase_sf"/>
</dbReference>
<dbReference type="PANTHER" id="PTHR38811">
    <property type="match status" value="1"/>
</dbReference>
<dbReference type="NCBIfam" id="NF003369">
    <property type="entry name" value="PRK04447.1-2"/>
    <property type="match status" value="1"/>
</dbReference>
<keyword evidence="2" id="KW-0808">Transferase</keyword>
<dbReference type="AlphaFoldDB" id="A2C7C5"/>
<keyword evidence="2" id="KW-0328">Glycosyltransferase</keyword>
<dbReference type="PANTHER" id="PTHR38811:SF1">
    <property type="entry name" value="UPF0284 PROTEIN SLL1500"/>
    <property type="match status" value="1"/>
</dbReference>
<dbReference type="Gene3D" id="3.40.50.10210">
    <property type="match status" value="1"/>
</dbReference>
<dbReference type="CDD" id="cd02439">
    <property type="entry name" value="DMB-PRT_CobT"/>
    <property type="match status" value="1"/>
</dbReference>
<reference evidence="2 3" key="1">
    <citation type="journal article" date="2007" name="PLoS Genet.">
        <title>Patterns and implications of gene gain and loss in the evolution of Prochlorococcus.</title>
        <authorList>
            <person name="Kettler G.C."/>
            <person name="Martiny A.C."/>
            <person name="Huang K."/>
            <person name="Zucker J."/>
            <person name="Coleman M.L."/>
            <person name="Rodrigue S."/>
            <person name="Chen F."/>
            <person name="Lapidus A."/>
            <person name="Ferriera S."/>
            <person name="Johnson J."/>
            <person name="Steglich C."/>
            <person name="Church G.M."/>
            <person name="Richardson P."/>
            <person name="Chisholm S.W."/>
        </authorList>
    </citation>
    <scope>NUCLEOTIDE SEQUENCE [LARGE SCALE GENOMIC DNA]</scope>
    <source>
        <strain evidence="2 3">MIT 9303</strain>
    </source>
</reference>
<comment type="similarity">
    <text evidence="1">Belongs to the UPF0284 family.</text>
</comment>
<dbReference type="GO" id="GO:0008939">
    <property type="term" value="F:nicotinate-nucleotide-dimethylbenzimidazole phosphoribosyltransferase activity"/>
    <property type="evidence" value="ECO:0007669"/>
    <property type="project" value="InterPro"/>
</dbReference>
<dbReference type="InterPro" id="IPR003200">
    <property type="entry name" value="Nict_dMeBzImd_PRibTrfase"/>
</dbReference>
<dbReference type="STRING" id="59922.P9303_06331"/>
<organism evidence="2 3">
    <name type="scientific">Prochlorococcus marinus (strain MIT 9303)</name>
    <dbReference type="NCBI Taxonomy" id="59922"/>
    <lineage>
        <taxon>Bacteria</taxon>
        <taxon>Bacillati</taxon>
        <taxon>Cyanobacteriota</taxon>
        <taxon>Cyanophyceae</taxon>
        <taxon>Synechococcales</taxon>
        <taxon>Prochlorococcaceae</taxon>
        <taxon>Prochlorococcus</taxon>
    </lineage>
</organism>
<sequence length="425" mass="44254">MRWPSGFFLGCRDQFPSPPDFCMASLPWTPSNLKPGSPPRGLPLGCKAFGAGASPAAQERWLRPWRDGGLGFSLLLVLAGTRTAEVEGISAAGATSAARRYTAVADAELLLKGPDRPRLCSLPPLPAGISPALISYVAARWIGVDPLVAAVGLTLSPPFPHLRLEAPGMGPAACLSSGEAMGLSRVHALWQRGFCLGRGLRRPLVLAECVPGGTTTAQAVLTGLGLQVADLISGSARQPPMVLKQELVDRGLSKAALGFNPPPQRVIAAVGDPFQPVAVGLLLGAREAGQPVMLGGGSQMVAVLALALAAMERSHRQDMVDGIVLGTTSWLAEEAKRSDGRPGALECLIDCVGESFGVRLLGLATGLRFHNSQHRALQDYELGYVKEGVGAGALALLAQLQGASCEQLLEACDQAMNQLLGTSCS</sequence>
<proteinExistence type="inferred from homology"/>
<dbReference type="Pfam" id="PF02277">
    <property type="entry name" value="DBI_PRT"/>
    <property type="match status" value="1"/>
</dbReference>
<evidence type="ECO:0000256" key="1">
    <source>
        <dbReference type="HAMAP-Rule" id="MF_01086"/>
    </source>
</evidence>
<dbReference type="Proteomes" id="UP000002274">
    <property type="component" value="Chromosome"/>
</dbReference>
<dbReference type="HAMAP" id="MF_01086">
    <property type="entry name" value="UPF0284"/>
    <property type="match status" value="1"/>
</dbReference>
<dbReference type="InterPro" id="IPR002805">
    <property type="entry name" value="Nict_dMeBzImd_PRibTrfase_arc"/>
</dbReference>
<accession>A2C7C5</accession>
<evidence type="ECO:0000313" key="3">
    <source>
        <dbReference type="Proteomes" id="UP000002274"/>
    </source>
</evidence>
<dbReference type="HOGENOM" id="CLU_053134_1_0_3"/>
<evidence type="ECO:0000313" key="2">
    <source>
        <dbReference type="EMBL" id="ABM77385.1"/>
    </source>
</evidence>